<keyword evidence="9" id="KW-1185">Reference proteome</keyword>
<sequence length="198" mass="21556">MISYIKGELREISEKKIVIENQNMGYNIIVPTSLIPALPAVGNEVRVYTYLYVREDAINLYGFLSKDDLGIFKMLIQVSGIGPKGALGILSTITPDELRMSVLANDAKTISRAPGIGAKTAQRLIIELRDKVNPEDILGDTGEEGFAANTDDIRSEAVQALATLGYSITESHKAVNSAYSTNITDVEALLREALKKLI</sequence>
<comment type="caution">
    <text evidence="6">Lacks conserved residue(s) required for the propagation of feature annotation.</text>
</comment>
<gene>
    <name evidence="6" type="primary">ruvA</name>
    <name evidence="8" type="ORF">SAMN02745691_00127</name>
</gene>
<dbReference type="InterPro" id="IPR012340">
    <property type="entry name" value="NA-bd_OB-fold"/>
</dbReference>
<dbReference type="InterPro" id="IPR003583">
    <property type="entry name" value="Hlx-hairpin-Hlx_DNA-bd_motif"/>
</dbReference>
<reference evidence="8 9" key="1">
    <citation type="submission" date="2016-11" db="EMBL/GenBank/DDBJ databases">
        <authorList>
            <person name="Jaros S."/>
            <person name="Januszkiewicz K."/>
            <person name="Wedrychowicz H."/>
        </authorList>
    </citation>
    <scope>NUCLEOTIDE SEQUENCE [LARGE SCALE GENOMIC DNA]</scope>
    <source>
        <strain evidence="8 9">DSM 15970</strain>
    </source>
</reference>
<dbReference type="SUPFAM" id="SSF46929">
    <property type="entry name" value="DNA helicase RuvA subunit, C-terminal domain"/>
    <property type="match status" value="1"/>
</dbReference>
<comment type="subcellular location">
    <subcellularLocation>
        <location evidence="6">Cytoplasm</location>
    </subcellularLocation>
</comment>
<evidence type="ECO:0000256" key="1">
    <source>
        <dbReference type="ARBA" id="ARBA00022490"/>
    </source>
</evidence>
<dbReference type="InterPro" id="IPR013849">
    <property type="entry name" value="DNA_helicase_Holl-junc_RuvA_I"/>
</dbReference>
<evidence type="ECO:0000313" key="9">
    <source>
        <dbReference type="Proteomes" id="UP000184342"/>
    </source>
</evidence>
<feature type="domain" description="Helix-hairpin-helix DNA-binding motif class 1" evidence="7">
    <location>
        <begin position="73"/>
        <end position="92"/>
    </location>
</feature>
<dbReference type="Gene3D" id="1.10.150.20">
    <property type="entry name" value="5' to 3' exonuclease, C-terminal subdomain"/>
    <property type="match status" value="1"/>
</dbReference>
<keyword evidence="8" id="KW-0378">Hydrolase</keyword>
<accession>A0A1M6ABZ2</accession>
<keyword evidence="2 6" id="KW-0227">DNA damage</keyword>
<dbReference type="HAMAP" id="MF_00031">
    <property type="entry name" value="DNA_HJ_migration_RuvA"/>
    <property type="match status" value="1"/>
</dbReference>
<evidence type="ECO:0000256" key="3">
    <source>
        <dbReference type="ARBA" id="ARBA00023125"/>
    </source>
</evidence>
<dbReference type="Pfam" id="PF07499">
    <property type="entry name" value="RuvA_C"/>
    <property type="match status" value="1"/>
</dbReference>
<dbReference type="GO" id="GO:0048476">
    <property type="term" value="C:Holliday junction resolvase complex"/>
    <property type="evidence" value="ECO:0007669"/>
    <property type="project" value="UniProtKB-UniRule"/>
</dbReference>
<evidence type="ECO:0000256" key="5">
    <source>
        <dbReference type="ARBA" id="ARBA00023204"/>
    </source>
</evidence>
<dbReference type="GO" id="GO:0006281">
    <property type="term" value="P:DNA repair"/>
    <property type="evidence" value="ECO:0007669"/>
    <property type="project" value="UniProtKB-UniRule"/>
</dbReference>
<organism evidence="8 9">
    <name type="scientific">Parasporobacterium paucivorans DSM 15970</name>
    <dbReference type="NCBI Taxonomy" id="1122934"/>
    <lineage>
        <taxon>Bacteria</taxon>
        <taxon>Bacillati</taxon>
        <taxon>Bacillota</taxon>
        <taxon>Clostridia</taxon>
        <taxon>Lachnospirales</taxon>
        <taxon>Lachnospiraceae</taxon>
        <taxon>Parasporobacterium</taxon>
    </lineage>
</organism>
<keyword evidence="3 6" id="KW-0238">DNA-binding</keyword>
<dbReference type="GO" id="GO:0009379">
    <property type="term" value="C:Holliday junction helicase complex"/>
    <property type="evidence" value="ECO:0007669"/>
    <property type="project" value="InterPro"/>
</dbReference>
<dbReference type="InterPro" id="IPR000085">
    <property type="entry name" value="RuvA"/>
</dbReference>
<dbReference type="EMBL" id="FQYT01000002">
    <property type="protein sequence ID" value="SHI34012.1"/>
    <property type="molecule type" value="Genomic_DNA"/>
</dbReference>
<keyword evidence="8" id="KW-0067">ATP-binding</keyword>
<dbReference type="Pfam" id="PF14520">
    <property type="entry name" value="HHH_5"/>
    <property type="match status" value="1"/>
</dbReference>
<feature type="region of interest" description="Domain III" evidence="6">
    <location>
        <begin position="148"/>
        <end position="198"/>
    </location>
</feature>
<evidence type="ECO:0000256" key="6">
    <source>
        <dbReference type="HAMAP-Rule" id="MF_00031"/>
    </source>
</evidence>
<feature type="region of interest" description="Domain I" evidence="6">
    <location>
        <begin position="1"/>
        <end position="64"/>
    </location>
</feature>
<dbReference type="GO" id="GO:0005737">
    <property type="term" value="C:cytoplasm"/>
    <property type="evidence" value="ECO:0007669"/>
    <property type="project" value="UniProtKB-SubCell"/>
</dbReference>
<comment type="subunit">
    <text evidence="6">Homotetramer. Forms an RuvA(8)-RuvB(12)-Holliday junction (HJ) complex. HJ DNA is sandwiched between 2 RuvA tetramers; dsDNA enters through RuvA and exits via RuvB. An RuvB hexamer assembles on each DNA strand where it exits the tetramer. Each RuvB hexamer is contacted by two RuvA subunits (via domain III) on 2 adjacent RuvB subunits; this complex drives branch migration. In the full resolvosome a probable DNA-RuvA(4)-RuvB(12)-RuvC(2) complex forms which resolves the HJ.</text>
</comment>
<dbReference type="GO" id="GO:0006310">
    <property type="term" value="P:DNA recombination"/>
    <property type="evidence" value="ECO:0007669"/>
    <property type="project" value="UniProtKB-UniRule"/>
</dbReference>
<comment type="similarity">
    <text evidence="6">Belongs to the RuvA family.</text>
</comment>
<dbReference type="RefSeq" id="WP_073992429.1">
    <property type="nucleotide sequence ID" value="NZ_FQYT01000002.1"/>
</dbReference>
<comment type="domain">
    <text evidence="6">Has three domains with a flexible linker between the domains II and III and assumes an 'L' shape. Domain III is highly mobile and contacts RuvB.</text>
</comment>
<dbReference type="Gene3D" id="1.10.8.10">
    <property type="entry name" value="DNA helicase RuvA subunit, C-terminal domain"/>
    <property type="match status" value="1"/>
</dbReference>
<comment type="function">
    <text evidence="6">The RuvA-RuvB-RuvC complex processes Holliday junction (HJ) DNA during genetic recombination and DNA repair, while the RuvA-RuvB complex plays an important role in the rescue of blocked DNA replication forks via replication fork reversal (RFR). RuvA specifically binds to HJ cruciform DNA, conferring on it an open structure. The RuvB hexamer acts as an ATP-dependent pump, pulling dsDNA into and through the RuvAB complex. HJ branch migration allows RuvC to scan DNA until it finds its consensus sequence, where it cleaves and resolves the cruciform DNA.</text>
</comment>
<evidence type="ECO:0000259" key="7">
    <source>
        <dbReference type="SMART" id="SM00278"/>
    </source>
</evidence>
<dbReference type="OrthoDB" id="5293449at2"/>
<dbReference type="STRING" id="1122934.SAMN02745691_00127"/>
<dbReference type="InterPro" id="IPR010994">
    <property type="entry name" value="RuvA_2-like"/>
</dbReference>
<dbReference type="Proteomes" id="UP000184342">
    <property type="component" value="Unassembled WGS sequence"/>
</dbReference>
<keyword evidence="5 6" id="KW-0234">DNA repair</keyword>
<dbReference type="SUPFAM" id="SSF50249">
    <property type="entry name" value="Nucleic acid-binding proteins"/>
    <property type="match status" value="1"/>
</dbReference>
<dbReference type="SUPFAM" id="SSF47781">
    <property type="entry name" value="RuvA domain 2-like"/>
    <property type="match status" value="1"/>
</dbReference>
<dbReference type="Gene3D" id="2.40.50.140">
    <property type="entry name" value="Nucleic acid-binding proteins"/>
    <property type="match status" value="1"/>
</dbReference>
<keyword evidence="4 6" id="KW-0233">DNA recombination</keyword>
<dbReference type="GO" id="GO:0009378">
    <property type="term" value="F:four-way junction helicase activity"/>
    <property type="evidence" value="ECO:0007669"/>
    <property type="project" value="InterPro"/>
</dbReference>
<dbReference type="GO" id="GO:0005524">
    <property type="term" value="F:ATP binding"/>
    <property type="evidence" value="ECO:0007669"/>
    <property type="project" value="InterPro"/>
</dbReference>
<dbReference type="InterPro" id="IPR036267">
    <property type="entry name" value="RuvA_C_sf"/>
</dbReference>
<dbReference type="AlphaFoldDB" id="A0A1M6ABZ2"/>
<proteinExistence type="inferred from homology"/>
<protein>
    <recommendedName>
        <fullName evidence="6">Holliday junction branch migration complex subunit RuvA</fullName>
    </recommendedName>
</protein>
<name>A0A1M6ABZ2_9FIRM</name>
<dbReference type="InterPro" id="IPR011114">
    <property type="entry name" value="RuvA_C"/>
</dbReference>
<dbReference type="CDD" id="cd14332">
    <property type="entry name" value="UBA_RuvA_C"/>
    <property type="match status" value="1"/>
</dbReference>
<feature type="domain" description="Helix-hairpin-helix DNA-binding motif class 1" evidence="7">
    <location>
        <begin position="108"/>
        <end position="127"/>
    </location>
</feature>
<keyword evidence="8" id="KW-0347">Helicase</keyword>
<dbReference type="Pfam" id="PF01330">
    <property type="entry name" value="RuvA_N"/>
    <property type="match status" value="1"/>
</dbReference>
<dbReference type="NCBIfam" id="TIGR00084">
    <property type="entry name" value="ruvA"/>
    <property type="match status" value="1"/>
</dbReference>
<keyword evidence="8" id="KW-0547">Nucleotide-binding</keyword>
<dbReference type="GO" id="GO:0000400">
    <property type="term" value="F:four-way junction DNA binding"/>
    <property type="evidence" value="ECO:0007669"/>
    <property type="project" value="UniProtKB-UniRule"/>
</dbReference>
<evidence type="ECO:0000256" key="4">
    <source>
        <dbReference type="ARBA" id="ARBA00023172"/>
    </source>
</evidence>
<dbReference type="SMART" id="SM00278">
    <property type="entry name" value="HhH1"/>
    <property type="match status" value="2"/>
</dbReference>
<evidence type="ECO:0000313" key="8">
    <source>
        <dbReference type="EMBL" id="SHI34012.1"/>
    </source>
</evidence>
<keyword evidence="1 6" id="KW-0963">Cytoplasm</keyword>
<evidence type="ECO:0000256" key="2">
    <source>
        <dbReference type="ARBA" id="ARBA00022763"/>
    </source>
</evidence>